<reference evidence="1 2" key="1">
    <citation type="submission" date="2024-09" db="EMBL/GenBank/DDBJ databases">
        <authorList>
            <person name="Sun Q."/>
            <person name="Mori K."/>
        </authorList>
    </citation>
    <scope>NUCLEOTIDE SEQUENCE [LARGE SCALE GENOMIC DNA]</scope>
    <source>
        <strain evidence="1 2">CCM 7792</strain>
    </source>
</reference>
<gene>
    <name evidence="1" type="ORF">ACFFJK_10215</name>
</gene>
<protein>
    <recommendedName>
        <fullName evidence="3">DUF2971 domain-containing protein</fullName>
    </recommendedName>
</protein>
<evidence type="ECO:0008006" key="3">
    <source>
        <dbReference type="Google" id="ProtNLM"/>
    </source>
</evidence>
<sequence length="366" mass="42142">MKPKFELTPWQKKQAALLYLFASDEYLYGLLKRVQELQNFADSLLDQSRTEGRDLFLKSALWGERDTSENWSNHAWSFLADFGLSVVRDIADRASGIYHVTGAYQCYRGMSEYSLLWTTPAEQEIFDTMFASVSKYASYIDDTMNTSDCAGRWNDFGLCVTWEKYKETFKNLPKFRVREDLICKSDDIPPKTGVYFSSDFPDGTLQFAWNGNEYGKLRECAIFNDLGQKALAAVGRSKLWLDEDAMLAFVQKNAKAPELLEDSFYEDAFTPKLAPSFVARNAFTSAPSKWYYVELIDGEFEQIDTEANRVELEEQRVEAYKPCEASGFYFTPASSNSRRYFTRGEIFPAVSSVYGNTIWQWDENQQ</sequence>
<keyword evidence="2" id="KW-1185">Reference proteome</keyword>
<name>A0ABV6FFG8_9BURK</name>
<organism evidence="1 2">
    <name type="scientific">Massilia consociata</name>
    <dbReference type="NCBI Taxonomy" id="760117"/>
    <lineage>
        <taxon>Bacteria</taxon>
        <taxon>Pseudomonadati</taxon>
        <taxon>Pseudomonadota</taxon>
        <taxon>Betaproteobacteria</taxon>
        <taxon>Burkholderiales</taxon>
        <taxon>Oxalobacteraceae</taxon>
        <taxon>Telluria group</taxon>
        <taxon>Massilia</taxon>
    </lineage>
</organism>
<accession>A0ABV6FFG8</accession>
<proteinExistence type="predicted"/>
<dbReference type="RefSeq" id="WP_379679028.1">
    <property type="nucleotide sequence ID" value="NZ_JBHLWP010000010.1"/>
</dbReference>
<evidence type="ECO:0000313" key="1">
    <source>
        <dbReference type="EMBL" id="MFC0252264.1"/>
    </source>
</evidence>
<dbReference type="Proteomes" id="UP001589773">
    <property type="component" value="Unassembled WGS sequence"/>
</dbReference>
<dbReference type="EMBL" id="JBHLWP010000010">
    <property type="protein sequence ID" value="MFC0252264.1"/>
    <property type="molecule type" value="Genomic_DNA"/>
</dbReference>
<comment type="caution">
    <text evidence="1">The sequence shown here is derived from an EMBL/GenBank/DDBJ whole genome shotgun (WGS) entry which is preliminary data.</text>
</comment>
<evidence type="ECO:0000313" key="2">
    <source>
        <dbReference type="Proteomes" id="UP001589773"/>
    </source>
</evidence>